<evidence type="ECO:0000313" key="2">
    <source>
        <dbReference type="EMBL" id="VEU40905.1"/>
    </source>
</evidence>
<sequence length="310" mass="34743">MPTTGHPFTILLPSLGGRRCGVRVFQGIPTHSVALLFMIALLALSGKCRSEPNATLVSATRRSPYLMVDPKPPPPDCHRTLAPAYFLETTREAHTLVVELPQKVSRKNLGIDVDYQTGSITVLGWWSERKIRGEAPRKMCVHHMWRIDPSLMTEEAVRSEDSVSVYDLVMSLRDQRLVLSLPVSKCTTENDGLSPPAPPPSPIVPSNHTERIDRNKNNSDDDDNDSQLSIIIAYGTTLWKQLRGLSRLKELSRHYSNLPWDDEALGFEPESGGVGLQSHPQNSLAYLRSRQVALEHFLTRSMGVVENKWY</sequence>
<evidence type="ECO:0000313" key="3">
    <source>
        <dbReference type="Proteomes" id="UP000291116"/>
    </source>
</evidence>
<dbReference type="AlphaFoldDB" id="A0A448ZFT5"/>
<protein>
    <submittedName>
        <fullName evidence="2">Uncharacterized protein</fullName>
    </submittedName>
</protein>
<name>A0A448ZFT5_9STRA</name>
<evidence type="ECO:0000256" key="1">
    <source>
        <dbReference type="SAM" id="MobiDB-lite"/>
    </source>
</evidence>
<dbReference type="EMBL" id="CAACVS010000314">
    <property type="protein sequence ID" value="VEU40905.1"/>
    <property type="molecule type" value="Genomic_DNA"/>
</dbReference>
<reference evidence="2 3" key="1">
    <citation type="submission" date="2019-01" db="EMBL/GenBank/DDBJ databases">
        <authorList>
            <person name="Ferrante I. M."/>
        </authorList>
    </citation>
    <scope>NUCLEOTIDE SEQUENCE [LARGE SCALE GENOMIC DNA]</scope>
    <source>
        <strain evidence="2 3">B856</strain>
    </source>
</reference>
<accession>A0A448ZFT5</accession>
<feature type="compositionally biased region" description="Basic and acidic residues" evidence="1">
    <location>
        <begin position="208"/>
        <end position="219"/>
    </location>
</feature>
<gene>
    <name evidence="2" type="ORF">PSNMU_V1.4_AUG-EV-PASAV3_0077460</name>
</gene>
<dbReference type="Proteomes" id="UP000291116">
    <property type="component" value="Unassembled WGS sequence"/>
</dbReference>
<feature type="region of interest" description="Disordered" evidence="1">
    <location>
        <begin position="187"/>
        <end position="225"/>
    </location>
</feature>
<proteinExistence type="predicted"/>
<keyword evidence="3" id="KW-1185">Reference proteome</keyword>
<organism evidence="2 3">
    <name type="scientific">Pseudo-nitzschia multistriata</name>
    <dbReference type="NCBI Taxonomy" id="183589"/>
    <lineage>
        <taxon>Eukaryota</taxon>
        <taxon>Sar</taxon>
        <taxon>Stramenopiles</taxon>
        <taxon>Ochrophyta</taxon>
        <taxon>Bacillariophyta</taxon>
        <taxon>Bacillariophyceae</taxon>
        <taxon>Bacillariophycidae</taxon>
        <taxon>Bacillariales</taxon>
        <taxon>Bacillariaceae</taxon>
        <taxon>Pseudo-nitzschia</taxon>
    </lineage>
</organism>